<dbReference type="HOGENOM" id="CLU_1407941_0_0_7"/>
<dbReference type="RefSeq" id="WP_012829259.1">
    <property type="nucleotide sequence ID" value="NC_013440.1"/>
</dbReference>
<sequence length="166" mass="18349">MNDFAAQTVRYVRAALGVELGYDSDTLPVLDHYLRSVPEDESAALHLVVTTAGAYFGEVVRHELGGLWEIDELEPIEWRLRLPSGISVAPAGMVAAVIAHNDGLEDIETGLQVPPRLEHHVESTLERMSQVTEEEYYSLCGRFDTLAHVQGVLAGIAAEERRQKLN</sequence>
<dbReference type="KEGG" id="hoh:Hoch_4163"/>
<dbReference type="AlphaFoldDB" id="D0LKU1"/>
<accession>D0LKU1</accession>
<dbReference type="eggNOG" id="ENOG50329PK">
    <property type="taxonomic scope" value="Bacteria"/>
</dbReference>
<protein>
    <submittedName>
        <fullName evidence="1">Uncharacterized protein</fullName>
    </submittedName>
</protein>
<evidence type="ECO:0000313" key="1">
    <source>
        <dbReference type="EMBL" id="ACY16661.1"/>
    </source>
</evidence>
<dbReference type="OrthoDB" id="5506114at2"/>
<dbReference type="EMBL" id="CP001804">
    <property type="protein sequence ID" value="ACY16661.1"/>
    <property type="molecule type" value="Genomic_DNA"/>
</dbReference>
<dbReference type="STRING" id="502025.Hoch_4163"/>
<evidence type="ECO:0000313" key="2">
    <source>
        <dbReference type="Proteomes" id="UP000001880"/>
    </source>
</evidence>
<dbReference type="Proteomes" id="UP000001880">
    <property type="component" value="Chromosome"/>
</dbReference>
<keyword evidence="2" id="KW-1185">Reference proteome</keyword>
<gene>
    <name evidence="1" type="ordered locus">Hoch_4163</name>
</gene>
<proteinExistence type="predicted"/>
<reference evidence="1 2" key="1">
    <citation type="journal article" date="2010" name="Stand. Genomic Sci.">
        <title>Complete genome sequence of Haliangium ochraceum type strain (SMP-2).</title>
        <authorList>
            <consortium name="US DOE Joint Genome Institute (JGI-PGF)"/>
            <person name="Ivanova N."/>
            <person name="Daum C."/>
            <person name="Lang E."/>
            <person name="Abt B."/>
            <person name="Kopitz M."/>
            <person name="Saunders E."/>
            <person name="Lapidus A."/>
            <person name="Lucas S."/>
            <person name="Glavina Del Rio T."/>
            <person name="Nolan M."/>
            <person name="Tice H."/>
            <person name="Copeland A."/>
            <person name="Cheng J.F."/>
            <person name="Chen F."/>
            <person name="Bruce D."/>
            <person name="Goodwin L."/>
            <person name="Pitluck S."/>
            <person name="Mavromatis K."/>
            <person name="Pati A."/>
            <person name="Mikhailova N."/>
            <person name="Chen A."/>
            <person name="Palaniappan K."/>
            <person name="Land M."/>
            <person name="Hauser L."/>
            <person name="Chang Y.J."/>
            <person name="Jeffries C.D."/>
            <person name="Detter J.C."/>
            <person name="Brettin T."/>
            <person name="Rohde M."/>
            <person name="Goker M."/>
            <person name="Bristow J."/>
            <person name="Markowitz V."/>
            <person name="Eisen J.A."/>
            <person name="Hugenholtz P."/>
            <person name="Kyrpides N.C."/>
            <person name="Klenk H.P."/>
        </authorList>
    </citation>
    <scope>NUCLEOTIDE SEQUENCE [LARGE SCALE GENOMIC DNA]</scope>
    <source>
        <strain evidence="2">DSM 14365 / CIP 107738 / JCM 11303 / AJ 13395 / SMP-2</strain>
    </source>
</reference>
<name>D0LKU1_HALO1</name>
<organism evidence="1 2">
    <name type="scientific">Haliangium ochraceum (strain DSM 14365 / JCM 11303 / SMP-2)</name>
    <dbReference type="NCBI Taxonomy" id="502025"/>
    <lineage>
        <taxon>Bacteria</taxon>
        <taxon>Pseudomonadati</taxon>
        <taxon>Myxococcota</taxon>
        <taxon>Polyangia</taxon>
        <taxon>Haliangiales</taxon>
        <taxon>Kofleriaceae</taxon>
        <taxon>Haliangium</taxon>
    </lineage>
</organism>